<reference evidence="3 4" key="1">
    <citation type="submission" date="2021-04" db="EMBL/GenBank/DDBJ databases">
        <authorList>
            <person name="Bliznina A."/>
        </authorList>
    </citation>
    <scope>NUCLEOTIDE SEQUENCE [LARGE SCALE GENOMIC DNA]</scope>
</reference>
<proteinExistence type="predicted"/>
<organism evidence="3 4">
    <name type="scientific">Oikopleura dioica</name>
    <name type="common">Tunicate</name>
    <dbReference type="NCBI Taxonomy" id="34765"/>
    <lineage>
        <taxon>Eukaryota</taxon>
        <taxon>Metazoa</taxon>
        <taxon>Chordata</taxon>
        <taxon>Tunicata</taxon>
        <taxon>Appendicularia</taxon>
        <taxon>Copelata</taxon>
        <taxon>Oikopleuridae</taxon>
        <taxon>Oikopleura</taxon>
    </lineage>
</organism>
<dbReference type="SMART" id="SM00327">
    <property type="entry name" value="VWA"/>
    <property type="match status" value="1"/>
</dbReference>
<feature type="compositionally biased region" description="Gly residues" evidence="1">
    <location>
        <begin position="1276"/>
        <end position="1286"/>
    </location>
</feature>
<evidence type="ECO:0000256" key="1">
    <source>
        <dbReference type="SAM" id="MobiDB-lite"/>
    </source>
</evidence>
<dbReference type="PANTHER" id="PTHR24020:SF84">
    <property type="entry name" value="VWFA DOMAIN-CONTAINING PROTEIN"/>
    <property type="match status" value="1"/>
</dbReference>
<accession>A0ABN7T510</accession>
<dbReference type="InterPro" id="IPR036465">
    <property type="entry name" value="vWFA_dom_sf"/>
</dbReference>
<dbReference type="PROSITE" id="PS50234">
    <property type="entry name" value="VWFA"/>
    <property type="match status" value="2"/>
</dbReference>
<dbReference type="PANTHER" id="PTHR24020">
    <property type="entry name" value="COLLAGEN ALPHA"/>
    <property type="match status" value="1"/>
</dbReference>
<dbReference type="Pfam" id="PF00092">
    <property type="entry name" value="VWA"/>
    <property type="match status" value="1"/>
</dbReference>
<name>A0ABN7T510_OIKDI</name>
<protein>
    <submittedName>
        <fullName evidence="3">Oidioi.mRNA.OKI2018_I69.chr2.g5042.t1.cds</fullName>
    </submittedName>
</protein>
<dbReference type="InterPro" id="IPR002035">
    <property type="entry name" value="VWF_A"/>
</dbReference>
<dbReference type="Proteomes" id="UP001158576">
    <property type="component" value="Chromosome 2"/>
</dbReference>
<gene>
    <name evidence="3" type="ORF">OKIOD_LOCUS13807</name>
</gene>
<feature type="domain" description="VWFA" evidence="2">
    <location>
        <begin position="386"/>
        <end position="571"/>
    </location>
</feature>
<evidence type="ECO:0000313" key="4">
    <source>
        <dbReference type="Proteomes" id="UP001158576"/>
    </source>
</evidence>
<feature type="domain" description="VWFA" evidence="2">
    <location>
        <begin position="163"/>
        <end position="342"/>
    </location>
</feature>
<dbReference type="InterPro" id="IPR050525">
    <property type="entry name" value="ECM_Assembly_Org"/>
</dbReference>
<dbReference type="SUPFAM" id="SSF53300">
    <property type="entry name" value="vWA-like"/>
    <property type="match status" value="2"/>
</dbReference>
<evidence type="ECO:0000259" key="2">
    <source>
        <dbReference type="PROSITE" id="PS50234"/>
    </source>
</evidence>
<sequence length="2217" mass="249385">MGFLANSKLPKVHIVKKFLKLRVPPPSVSWASAKPWSSAMKISAFFKAKNADRVLIQVISKAEKNFPKSSLAKVHETFLRKKISYISVQLGEKAQYEKANKMDPYGDIYQFDDSESLLEQDIVDKIIEDICLSVEEKVVEPPVDINDIHDQVGECSVEHPSADIFFVLDGSYSTKRAGWESIIEFVQRFVKINFEHGGDMNYGLLQYSDVVEPVIRFDDKEGQREITEFMKVLSNIKYHSGFSTLTGTAMKYAAEKEFSPERGARENVRKIMIVVTDGRSKDLGENAVKIVGENLRQAGDLAVVAVGVNKAVDSELLEIASSPELVHNTKKFTDLQNFLSPVFAEICKETGGETVKEGRTVDLEGEDEFDFEVPCFTNGTCSMQTDIVIALDAFSEVQKVDHAWQRLFAKSLVSHFDTSVTRISVEPISRDHARLEFPFTEPESQEGICDRIDGLKSEAQEYRGYHFYEGFYPEAAEAWFKDSLGRNKAIVVIKHLAENEPETEIDRTQVYWEGTSDEPVVFVVAIGVSDYLTKSIEKLFKLAGHSDRVFFMPEWEINDAQYIAGNIASRICSIEDEIVPFLPQPFPTLSPDEQCIAEDHSSGGLPICCAQIDLFIGFQSAGNTIENQKEFVEKILDGFVSSEKHMTVSIGSLGDTGFEHAFLRKYKGSKFFTNSDRIDEEIAAQNSTYEYRVFLHDLSLLNKNEFFSQKNGARQGAKKVSIILFGTLSETQKRNILPTFDLISEIHDESRVSSNRDNSWISPDMRNHPIIGVTFGKSREIDNFGEYVKETKGRVYNVKNSFDLDDLVEPVRKEICRQAGQIATNIPTPIPLSPPKIILYLLTTSFIPETLDLNFAFESILADLHSKMKTNLQIEFVFSGNGLQITSDNYKSFGVWLDTDLPNSNDPEKFTFPKNMIKRLATKDLRLGQVEPDQLVLISFGYLADREGLENLTSEIEATPDHILNGWTHYELDGCLIENPGENGFFKTLQLNGLKHFMDLTVLEDSFIYETSGALINQEATIWKDAIQMHETCRSDPQCHQEIDESSYVLAVYDQNSSELCSSMENDLKKAFGKHYSLLKLTPVNFDNLEKELEKLICEADPEPRYFILASENDQIPSEFDRFVLKKSPTVQVASDAYGFYATSADDGDFYNSNENYDSTYGSDFYGTRKRRSAADDSTVDSIWYDNGSNLYSVTMKVNGITVMEDIKGLSLLVKAKEIKTEEFMNSLRDSKVSSNVLTLSQGSDSRSKEVKISNGLPCKIKEFFCQEFEQELSGSGSGDGSGSGSGDYQSSGDDVESSGMDPVDLTTSKTSSTEAPAFFDSCEIKYDSCAVESGSVSMTLIIEVLETTDYSAKLEALLQSVLKTELSLENLALYFNEDLVFNGTISDELAKTLVEELKALSFEGVDPTKILAPTPDYDDYVSGKDASDDYYYYRKRRSVDENSTVAIFVPDESLNDNVKEEIEQYAIILEPEDSESLHCSFAAHLCPEEATTSNSPSTAPRTTTPVSIQTTIETKVLNTPICMRPKSHGTVCKTIVESDSQIVNVLIYIHANRRTDEELEEIVQNTIIFTTALDHKNEGVTLTLVINEKVIFIRQTPQEVAALFASGFSINYSEIPRELFYDVQKRADILEGRFENEPVSLGDYGNSYQDAYGDAYDQTDFIATDDYYAYRRRREADDDKEIPGFEKLAEMKDQTKIILIFPEAINFEDGWDAGPRFNDFMTSAKMSDSVFVGFIEIEGKDFDYRDSGAWHFNIESIEHFSCTVSSLICQVLREKQTILAEPVIMPNLPQTIEGAGVIYVMVDKHIDHAKVLEEYMNNLNATFSESVKIKTALARVKTDQLTLEVPSKIYAFVGEVPSVVSHSHAGGAARTLGESPIQLITVGMDEFEAQELIDFVKKIDSGFNGDATMSLPADDDRNKINSAVVKIHEDIIHVTGAIVPSAVCSSQTILPPCEIDDAVVHFYIDISNNIQEASRSYYQDVIYEFAEAHQALMPLRLRMKLSIIQGTRKGISIDYVQTFTDFNDVKEHLNVILEQSRSGLVQSHMVFNQIFAMERKDNEFSVIMISSSPTNNGRQNPAPLKNAVWIFNNEDQLNLVDSQRPISFSDFEMKKIHEANEFIQRIFCQNQNPDLIGELFIPVLSSRCYIEHETNGYLERLHFDGGSMVRDGNSCSIKMCKDREILTFCDRNCHNSCPETGVFDVDTCTWNCENVCKPLY</sequence>
<evidence type="ECO:0000313" key="3">
    <source>
        <dbReference type="EMBL" id="CAG5110663.1"/>
    </source>
</evidence>
<keyword evidence="4" id="KW-1185">Reference proteome</keyword>
<dbReference type="EMBL" id="OU015567">
    <property type="protein sequence ID" value="CAG5110663.1"/>
    <property type="molecule type" value="Genomic_DNA"/>
</dbReference>
<feature type="region of interest" description="Disordered" evidence="1">
    <location>
        <begin position="1272"/>
        <end position="1310"/>
    </location>
</feature>
<dbReference type="Gene3D" id="3.40.50.410">
    <property type="entry name" value="von Willebrand factor, type A domain"/>
    <property type="match status" value="3"/>
</dbReference>
<dbReference type="CDD" id="cd01450">
    <property type="entry name" value="vWFA_subfamily_ECM"/>
    <property type="match status" value="1"/>
</dbReference>